<comment type="caution">
    <text evidence="2">The sequence shown here is derived from an EMBL/GenBank/DDBJ whole genome shotgun (WGS) entry which is preliminary data.</text>
</comment>
<dbReference type="InterPro" id="IPR039535">
    <property type="entry name" value="ASST-like"/>
</dbReference>
<proteinExistence type="predicted"/>
<dbReference type="Pfam" id="PF14269">
    <property type="entry name" value="Arylsulfotran_2"/>
    <property type="match status" value="1"/>
</dbReference>
<dbReference type="Proteomes" id="UP000774617">
    <property type="component" value="Unassembled WGS sequence"/>
</dbReference>
<protein>
    <submittedName>
        <fullName evidence="2">ASST-domain-containing protein</fullName>
    </submittedName>
</protein>
<feature type="compositionally biased region" description="Polar residues" evidence="1">
    <location>
        <begin position="1"/>
        <end position="12"/>
    </location>
</feature>
<keyword evidence="3" id="KW-1185">Reference proteome</keyword>
<name>A0ABQ8FTE8_9PEZI</name>
<reference evidence="2 3" key="1">
    <citation type="journal article" date="2021" name="Nat. Commun.">
        <title>Genetic determinants of endophytism in the Arabidopsis root mycobiome.</title>
        <authorList>
            <person name="Mesny F."/>
            <person name="Miyauchi S."/>
            <person name="Thiergart T."/>
            <person name="Pickel B."/>
            <person name="Atanasova L."/>
            <person name="Karlsson M."/>
            <person name="Huettel B."/>
            <person name="Barry K.W."/>
            <person name="Haridas S."/>
            <person name="Chen C."/>
            <person name="Bauer D."/>
            <person name="Andreopoulos W."/>
            <person name="Pangilinan J."/>
            <person name="LaButti K."/>
            <person name="Riley R."/>
            <person name="Lipzen A."/>
            <person name="Clum A."/>
            <person name="Drula E."/>
            <person name="Henrissat B."/>
            <person name="Kohler A."/>
            <person name="Grigoriev I.V."/>
            <person name="Martin F.M."/>
            <person name="Hacquard S."/>
        </authorList>
    </citation>
    <scope>NUCLEOTIDE SEQUENCE [LARGE SCALE GENOMIC DNA]</scope>
    <source>
        <strain evidence="2 3">MPI-SDFR-AT-0080</strain>
    </source>
</reference>
<evidence type="ECO:0000313" key="3">
    <source>
        <dbReference type="Proteomes" id="UP000774617"/>
    </source>
</evidence>
<dbReference type="EMBL" id="JAGTJR010000059">
    <property type="protein sequence ID" value="KAH7025466.1"/>
    <property type="molecule type" value="Genomic_DNA"/>
</dbReference>
<organism evidence="2 3">
    <name type="scientific">Macrophomina phaseolina</name>
    <dbReference type="NCBI Taxonomy" id="35725"/>
    <lineage>
        <taxon>Eukaryota</taxon>
        <taxon>Fungi</taxon>
        <taxon>Dikarya</taxon>
        <taxon>Ascomycota</taxon>
        <taxon>Pezizomycotina</taxon>
        <taxon>Dothideomycetes</taxon>
        <taxon>Dothideomycetes incertae sedis</taxon>
        <taxon>Botryosphaeriales</taxon>
        <taxon>Botryosphaeriaceae</taxon>
        <taxon>Macrophomina</taxon>
    </lineage>
</organism>
<evidence type="ECO:0000256" key="1">
    <source>
        <dbReference type="SAM" id="MobiDB-lite"/>
    </source>
</evidence>
<dbReference type="SUPFAM" id="SSF63829">
    <property type="entry name" value="Calcium-dependent phosphotriesterase"/>
    <property type="match status" value="1"/>
</dbReference>
<dbReference type="PANTHER" id="PTHR35340:SF9">
    <property type="entry name" value="ASST-DOMAIN-CONTAINING PROTEIN"/>
    <property type="match status" value="1"/>
</dbReference>
<dbReference type="InterPro" id="IPR053143">
    <property type="entry name" value="Arylsulfate_ST"/>
</dbReference>
<feature type="region of interest" description="Disordered" evidence="1">
    <location>
        <begin position="1"/>
        <end position="26"/>
    </location>
</feature>
<evidence type="ECO:0000313" key="2">
    <source>
        <dbReference type="EMBL" id="KAH7025466.1"/>
    </source>
</evidence>
<gene>
    <name evidence="2" type="ORF">B0J12DRAFT_746231</name>
</gene>
<sequence>MPQTSLTSNAPQTHYRKPPPCPPPPGRLAHFAADILPNFLRESSVRMLAFGGCDRLVRDADRGARGGGGAKADGHSSSDPWNYFHINSIDKNSDGDYLVSARNYATVFKINGTTGDIIWQLGGAYSERSNFSIPVDAHFNFQHNARFISQSDDGTIETITIFDNSAHSRSAPVAEFSRGLVLQLNQTSRSAAALRTQPAPDNLSAKSQESLQLLPNGHTFINWGEAGAVSEFGADDSLLFHAYLDSAPAGKLVQSHRATKSNWTELPTEELALAALNGTAYVS</sequence>
<dbReference type="PANTHER" id="PTHR35340">
    <property type="entry name" value="PQQ ENZYME REPEAT PROTEIN-RELATED"/>
    <property type="match status" value="1"/>
</dbReference>
<accession>A0ABQ8FTE8</accession>